<sequence length="186" mass="19642">MASTSAHVSGISGRYATALFELAQEENALTEVENDLNALEAAIGESADLRELLTSPIYSREDQQSAMRALGEAMNLGNTVRNTLALMAANRRLFVLKDVITAVKALAAEARGEITALVTSAKPLTKAQTEALAKALKDSVGRDVALNTTVDEGIIGGLIVKVGSRMIDSSIRTKLAALQNTMKEVG</sequence>
<evidence type="ECO:0000313" key="9">
    <source>
        <dbReference type="EMBL" id="QPH55811.1"/>
    </source>
</evidence>
<keyword evidence="7 8" id="KW-0066">ATP synthesis</keyword>
<evidence type="ECO:0000256" key="8">
    <source>
        <dbReference type="HAMAP-Rule" id="MF_01416"/>
    </source>
</evidence>
<evidence type="ECO:0000256" key="6">
    <source>
        <dbReference type="ARBA" id="ARBA00023196"/>
    </source>
</evidence>
<protein>
    <recommendedName>
        <fullName evidence="8">ATP synthase subunit delta</fullName>
    </recommendedName>
    <alternativeName>
        <fullName evidence="8">ATP synthase F(1) sector subunit delta</fullName>
    </alternativeName>
    <alternativeName>
        <fullName evidence="8">F-type ATPase subunit delta</fullName>
        <shortName evidence="8">F-ATPase subunit delta</shortName>
    </alternativeName>
</protein>
<keyword evidence="4 8" id="KW-0406">Ion transport</keyword>
<gene>
    <name evidence="8" type="primary">atpH</name>
    <name evidence="9" type="ORF">I0K15_08855</name>
</gene>
<evidence type="ECO:0000256" key="7">
    <source>
        <dbReference type="ARBA" id="ARBA00023310"/>
    </source>
</evidence>
<keyword evidence="10" id="KW-1185">Reference proteome</keyword>
<evidence type="ECO:0000256" key="2">
    <source>
        <dbReference type="ARBA" id="ARBA00022448"/>
    </source>
</evidence>
<keyword evidence="2 8" id="KW-0813">Transport</keyword>
<dbReference type="Gene3D" id="1.10.520.20">
    <property type="entry name" value="N-terminal domain of the delta subunit of the F1F0-ATP synthase"/>
    <property type="match status" value="1"/>
</dbReference>
<dbReference type="GO" id="GO:0046933">
    <property type="term" value="F:proton-transporting ATP synthase activity, rotational mechanism"/>
    <property type="evidence" value="ECO:0007669"/>
    <property type="project" value="UniProtKB-UniRule"/>
</dbReference>
<evidence type="ECO:0000256" key="3">
    <source>
        <dbReference type="ARBA" id="ARBA00022781"/>
    </source>
</evidence>
<dbReference type="NCBIfam" id="TIGR01145">
    <property type="entry name" value="ATP_synt_delta"/>
    <property type="match status" value="1"/>
</dbReference>
<keyword evidence="3 8" id="KW-0375">Hydrogen ion transport</keyword>
<dbReference type="KEGG" id="poz:I0K15_08855"/>
<keyword evidence="5 8" id="KW-0472">Membrane</keyword>
<evidence type="ECO:0000313" key="10">
    <source>
        <dbReference type="Proteomes" id="UP000594800"/>
    </source>
</evidence>
<reference evidence="9 10" key="1">
    <citation type="submission" date="2020-11" db="EMBL/GenBank/DDBJ databases">
        <title>Description of Pontivivens ytuae sp. nov. isolated from deep sea sediment of Mariana Trench.</title>
        <authorList>
            <person name="Wang Z."/>
            <person name="Sun Q.-L."/>
            <person name="Xu X.-D."/>
            <person name="Tang Y.-Z."/>
            <person name="Zhang J."/>
        </authorList>
    </citation>
    <scope>NUCLEOTIDE SEQUENCE [LARGE SCALE GENOMIC DNA]</scope>
    <source>
        <strain evidence="9 10">MT2928</strain>
    </source>
</reference>
<evidence type="ECO:0000256" key="4">
    <source>
        <dbReference type="ARBA" id="ARBA00023065"/>
    </source>
</evidence>
<dbReference type="GO" id="GO:0045259">
    <property type="term" value="C:proton-transporting ATP synthase complex"/>
    <property type="evidence" value="ECO:0007669"/>
    <property type="project" value="UniProtKB-KW"/>
</dbReference>
<evidence type="ECO:0000256" key="1">
    <source>
        <dbReference type="ARBA" id="ARBA00004370"/>
    </source>
</evidence>
<dbReference type="Proteomes" id="UP000594800">
    <property type="component" value="Chromosome"/>
</dbReference>
<dbReference type="InterPro" id="IPR000711">
    <property type="entry name" value="ATPase_OSCP/dsu"/>
</dbReference>
<dbReference type="HAMAP" id="MF_01416">
    <property type="entry name" value="ATP_synth_delta_bact"/>
    <property type="match status" value="1"/>
</dbReference>
<dbReference type="NCBIfam" id="NF004406">
    <property type="entry name" value="PRK05758.3-2"/>
    <property type="match status" value="1"/>
</dbReference>
<dbReference type="AlphaFoldDB" id="A0A7S9LV93"/>
<name>A0A7S9LV93_9RHOB</name>
<dbReference type="NCBIfam" id="NF004402">
    <property type="entry name" value="PRK05758.2-2"/>
    <property type="match status" value="1"/>
</dbReference>
<keyword evidence="8" id="KW-1003">Cell membrane</keyword>
<comment type="function">
    <text evidence="8">F(1)F(0) ATP synthase produces ATP from ADP in the presence of a proton or sodium gradient. F-type ATPases consist of two structural domains, F(1) containing the extramembraneous catalytic core and F(0) containing the membrane proton channel, linked together by a central stalk and a peripheral stalk. During catalysis, ATP synthesis in the catalytic domain of F(1) is coupled via a rotary mechanism of the central stalk subunits to proton translocation.</text>
</comment>
<dbReference type="PANTHER" id="PTHR11910">
    <property type="entry name" value="ATP SYNTHASE DELTA CHAIN"/>
    <property type="match status" value="1"/>
</dbReference>
<dbReference type="EMBL" id="CP064942">
    <property type="protein sequence ID" value="QPH55811.1"/>
    <property type="molecule type" value="Genomic_DNA"/>
</dbReference>
<comment type="subcellular location">
    <subcellularLocation>
        <location evidence="8">Cell membrane</location>
        <topology evidence="8">Peripheral membrane protein</topology>
    </subcellularLocation>
    <subcellularLocation>
        <location evidence="1">Membrane</location>
    </subcellularLocation>
</comment>
<proteinExistence type="inferred from homology"/>
<keyword evidence="6 8" id="KW-0139">CF(1)</keyword>
<dbReference type="GO" id="GO:0005886">
    <property type="term" value="C:plasma membrane"/>
    <property type="evidence" value="ECO:0007669"/>
    <property type="project" value="UniProtKB-SubCell"/>
</dbReference>
<organism evidence="9 10">
    <name type="scientific">Pontivivens ytuae</name>
    <dbReference type="NCBI Taxonomy" id="2789856"/>
    <lineage>
        <taxon>Bacteria</taxon>
        <taxon>Pseudomonadati</taxon>
        <taxon>Pseudomonadota</taxon>
        <taxon>Alphaproteobacteria</taxon>
        <taxon>Rhodobacterales</taxon>
        <taxon>Paracoccaceae</taxon>
        <taxon>Pontivivens</taxon>
    </lineage>
</organism>
<dbReference type="InterPro" id="IPR026015">
    <property type="entry name" value="ATP_synth_OSCP/delta_N_sf"/>
</dbReference>
<dbReference type="RefSeq" id="WP_196105073.1">
    <property type="nucleotide sequence ID" value="NZ_CP064942.1"/>
</dbReference>
<dbReference type="SUPFAM" id="SSF47928">
    <property type="entry name" value="N-terminal domain of the delta subunit of the F1F0-ATP synthase"/>
    <property type="match status" value="1"/>
</dbReference>
<dbReference type="Pfam" id="PF00213">
    <property type="entry name" value="OSCP"/>
    <property type="match status" value="1"/>
</dbReference>
<dbReference type="PRINTS" id="PR00125">
    <property type="entry name" value="ATPASEDELTA"/>
</dbReference>
<evidence type="ECO:0000256" key="5">
    <source>
        <dbReference type="ARBA" id="ARBA00023136"/>
    </source>
</evidence>
<accession>A0A7S9LV93</accession>
<comment type="function">
    <text evidence="8">This protein is part of the stalk that links CF(0) to CF(1). It either transmits conformational changes from CF(0) to CF(1) or is implicated in proton conduction.</text>
</comment>
<comment type="similarity">
    <text evidence="8">Belongs to the ATPase delta chain family.</text>
</comment>